<dbReference type="Pfam" id="PF02133">
    <property type="entry name" value="Transp_cyt_pur"/>
    <property type="match status" value="1"/>
</dbReference>
<dbReference type="OrthoDB" id="2018619at2759"/>
<evidence type="ECO:0000313" key="8">
    <source>
        <dbReference type="Proteomes" id="UP000326950"/>
    </source>
</evidence>
<feature type="transmembrane region" description="Helical" evidence="6">
    <location>
        <begin position="42"/>
        <end position="62"/>
    </location>
</feature>
<feature type="transmembrane region" description="Helical" evidence="6">
    <location>
        <begin position="68"/>
        <end position="85"/>
    </location>
</feature>
<evidence type="ECO:0000256" key="4">
    <source>
        <dbReference type="ARBA" id="ARBA00022989"/>
    </source>
</evidence>
<accession>A0A5N6V282</accession>
<dbReference type="InterPro" id="IPR045225">
    <property type="entry name" value="Uracil/uridine/allantoin_perm"/>
</dbReference>
<protein>
    <submittedName>
        <fullName evidence="7">Uncharacterized protein</fullName>
    </submittedName>
</protein>
<dbReference type="AlphaFoldDB" id="A0A5N6V282"/>
<name>A0A5N6V282_ASPTM</name>
<evidence type="ECO:0000313" key="7">
    <source>
        <dbReference type="EMBL" id="KAE8165059.1"/>
    </source>
</evidence>
<feature type="transmembrane region" description="Helical" evidence="6">
    <location>
        <begin position="130"/>
        <end position="155"/>
    </location>
</feature>
<reference evidence="7 8" key="1">
    <citation type="submission" date="2019-04" db="EMBL/GenBank/DDBJ databases">
        <title>Friends and foes A comparative genomics study of 23 Aspergillus species from section Flavi.</title>
        <authorList>
            <consortium name="DOE Joint Genome Institute"/>
            <person name="Kjaerbolling I."/>
            <person name="Vesth T."/>
            <person name="Frisvad J.C."/>
            <person name="Nybo J.L."/>
            <person name="Theobald S."/>
            <person name="Kildgaard S."/>
            <person name="Isbrandt T."/>
            <person name="Kuo A."/>
            <person name="Sato A."/>
            <person name="Lyhne E.K."/>
            <person name="Kogle M.E."/>
            <person name="Wiebenga A."/>
            <person name="Kun R.S."/>
            <person name="Lubbers R.J."/>
            <person name="Makela M.R."/>
            <person name="Barry K."/>
            <person name="Chovatia M."/>
            <person name="Clum A."/>
            <person name="Daum C."/>
            <person name="Haridas S."/>
            <person name="He G."/>
            <person name="LaButti K."/>
            <person name="Lipzen A."/>
            <person name="Mondo S."/>
            <person name="Riley R."/>
            <person name="Salamov A."/>
            <person name="Simmons B.A."/>
            <person name="Magnuson J.K."/>
            <person name="Henrissat B."/>
            <person name="Mortensen U.H."/>
            <person name="Larsen T.O."/>
            <person name="Devries R.P."/>
            <person name="Grigoriev I.V."/>
            <person name="Machida M."/>
            <person name="Baker S.E."/>
            <person name="Andersen M.R."/>
        </authorList>
    </citation>
    <scope>NUCLEOTIDE SEQUENCE [LARGE SCALE GENOMIC DNA]</scope>
    <source>
        <strain evidence="7 8">CBS 117626</strain>
    </source>
</reference>
<sequence>MKNTILKHLEVPHDGGQIPNRWINNDLKPIEADRRTWNFWTFHNFCILIHSNISVYMIGIGFPLVNRYGWGLYGSLSVLWYRILLSTDAVQAWIGSECIYVSLRAIWPSLESRIPNHMPDSTGMTTAHFVAYIIFMVLSLPVLHTMFEIVILIWAPVSMDDSGFGSTIPEPGAGGSGWKIAFGTMSTMGGAAARILNQNDYTSFPCYSILCATVGILLTAATQNRYGKPLWSLPALFSTIIDDQGSRSRVAAFFGGAALSVSQMGLNVPANALAGGPMVGSKKASYFAVMRRKIKV</sequence>
<comment type="similarity">
    <text evidence="2">Belongs to the purine-cytosine permease (2.A.39) family.</text>
</comment>
<dbReference type="Gene3D" id="1.10.4160.10">
    <property type="entry name" value="Hydantoin permease"/>
    <property type="match status" value="2"/>
</dbReference>
<keyword evidence="8" id="KW-1185">Reference proteome</keyword>
<keyword evidence="3 6" id="KW-0812">Transmembrane</keyword>
<proteinExistence type="inferred from homology"/>
<gene>
    <name evidence="7" type="ORF">BDV40DRAFT_286524</name>
</gene>
<dbReference type="Proteomes" id="UP000326950">
    <property type="component" value="Unassembled WGS sequence"/>
</dbReference>
<keyword evidence="4 6" id="KW-1133">Transmembrane helix</keyword>
<evidence type="ECO:0000256" key="2">
    <source>
        <dbReference type="ARBA" id="ARBA00008974"/>
    </source>
</evidence>
<dbReference type="PANTHER" id="PTHR30618:SF4">
    <property type="entry name" value="ALLANTOIN PERMEASE"/>
    <property type="match status" value="1"/>
</dbReference>
<keyword evidence="5 6" id="KW-0472">Membrane</keyword>
<dbReference type="GO" id="GO:0005886">
    <property type="term" value="C:plasma membrane"/>
    <property type="evidence" value="ECO:0007669"/>
    <property type="project" value="TreeGrafter"/>
</dbReference>
<evidence type="ECO:0000256" key="5">
    <source>
        <dbReference type="ARBA" id="ARBA00023136"/>
    </source>
</evidence>
<evidence type="ECO:0000256" key="3">
    <source>
        <dbReference type="ARBA" id="ARBA00022692"/>
    </source>
</evidence>
<comment type="subcellular location">
    <subcellularLocation>
        <location evidence="1">Membrane</location>
        <topology evidence="1">Multi-pass membrane protein</topology>
    </subcellularLocation>
</comment>
<dbReference type="GO" id="GO:0015205">
    <property type="term" value="F:nucleobase transmembrane transporter activity"/>
    <property type="evidence" value="ECO:0007669"/>
    <property type="project" value="TreeGrafter"/>
</dbReference>
<evidence type="ECO:0000256" key="6">
    <source>
        <dbReference type="SAM" id="Phobius"/>
    </source>
</evidence>
<dbReference type="PANTHER" id="PTHR30618">
    <property type="entry name" value="NCS1 FAMILY PURINE/PYRIMIDINE TRANSPORTER"/>
    <property type="match status" value="1"/>
</dbReference>
<dbReference type="EMBL" id="ML738603">
    <property type="protein sequence ID" value="KAE8165059.1"/>
    <property type="molecule type" value="Genomic_DNA"/>
</dbReference>
<dbReference type="InterPro" id="IPR001248">
    <property type="entry name" value="Pur-cyt_permease"/>
</dbReference>
<organism evidence="7 8">
    <name type="scientific">Aspergillus tamarii</name>
    <dbReference type="NCBI Taxonomy" id="41984"/>
    <lineage>
        <taxon>Eukaryota</taxon>
        <taxon>Fungi</taxon>
        <taxon>Dikarya</taxon>
        <taxon>Ascomycota</taxon>
        <taxon>Pezizomycotina</taxon>
        <taxon>Eurotiomycetes</taxon>
        <taxon>Eurotiomycetidae</taxon>
        <taxon>Eurotiales</taxon>
        <taxon>Aspergillaceae</taxon>
        <taxon>Aspergillus</taxon>
        <taxon>Aspergillus subgen. Circumdati</taxon>
    </lineage>
</organism>
<evidence type="ECO:0000256" key="1">
    <source>
        <dbReference type="ARBA" id="ARBA00004141"/>
    </source>
</evidence>